<dbReference type="InterPro" id="IPR019775">
    <property type="entry name" value="WD40_repeat_CS"/>
</dbReference>
<feature type="repeat" description="WD" evidence="5">
    <location>
        <begin position="525"/>
        <end position="567"/>
    </location>
</feature>
<dbReference type="InterPro" id="IPR001680">
    <property type="entry name" value="WD40_rpt"/>
</dbReference>
<reference evidence="8" key="1">
    <citation type="journal article" date="2015" name="BMC Genomics">
        <title>Genomic and transcriptomic analysis of the endophytic fungus Pestalotiopsis fici reveals its lifestyle and high potential for synthesis of natural products.</title>
        <authorList>
            <person name="Wang X."/>
            <person name="Zhang X."/>
            <person name="Liu L."/>
            <person name="Xiang M."/>
            <person name="Wang W."/>
            <person name="Sun X."/>
            <person name="Che Y."/>
            <person name="Guo L."/>
            <person name="Liu G."/>
            <person name="Guo L."/>
            <person name="Wang C."/>
            <person name="Yin W.B."/>
            <person name="Stadler M."/>
            <person name="Zhang X."/>
            <person name="Liu X."/>
        </authorList>
    </citation>
    <scope>NUCLEOTIDE SEQUENCE [LARGE SCALE GENOMIC DNA]</scope>
    <source>
        <strain evidence="8">W106-1 / CGMCC3.15140</strain>
    </source>
</reference>
<dbReference type="PANTHER" id="PTHR22846:SF2">
    <property type="entry name" value="F-BOX-LIKE_WD REPEAT-CONTAINING PROTEIN EBI"/>
    <property type="match status" value="1"/>
</dbReference>
<dbReference type="Pfam" id="PF00400">
    <property type="entry name" value="WD40"/>
    <property type="match status" value="2"/>
</dbReference>
<sequence length="663" mass="72096">MQPPKKPHRLARIRALQNGKESSIDMSISRYLLEGNYRETAVKFQKEWHKTEPHRQLDFARHVKSHALINVLNKGLLYNSLERDFAHSQQQTQQQPLQLREKENAAAVAEVPQVGVFGPLVAPPPHPGPAAGITAGAGDGQTEVKEHDPDEDAEGEEETIEEIENSRKRQMEGSQQALVNGGGGGSPTKRPRLSNGYENGVGVDAATDPMELDGQHGGDNHAYPSPLEGEQAPTPIPRTDGPEQGTQVEKVQELTTETIFIPLSAEDASVSSPSLTTAAPRGGVNGENAPVLLHCQWNPKDPTILAAGGTDALARIWTVSRATTAADQHQDPASNHVNGTIPPFHSLIMDGISHRANVTAMAWSWDGKSIAVATDADGKGKISVWDVHGSLVHHYEVPEAPVIKLRWSPNDTSILAVSPEGNDALITVYPITALSTMSYVVKDHNTMLDVAWVNENDFVIAGGQLLKCLTCDDTSGSIDIKNSYEPREGDNLTQVHFDWRTSLAATCGDQGFVEIWDSTGRQREIRTHDGVITALAWQPLQTSPPDDERLIASAGEDGAIFIWNARSTDGKPKCSMTMGDPIVALSFTPDGAFIAGATHDKILIWKVGDHSIPRASWERIPHPSSPRLQSETDEEDEHCLSWDATGQRLAFGVNSRLAIINFR</sequence>
<dbReference type="GO" id="GO:0006357">
    <property type="term" value="P:regulation of transcription by RNA polymerase II"/>
    <property type="evidence" value="ECO:0007669"/>
    <property type="project" value="TreeGrafter"/>
</dbReference>
<evidence type="ECO:0000313" key="7">
    <source>
        <dbReference type="EMBL" id="ETS77341.1"/>
    </source>
</evidence>
<keyword evidence="3" id="KW-0677">Repeat</keyword>
<evidence type="ECO:0000256" key="4">
    <source>
        <dbReference type="ARBA" id="ARBA00023242"/>
    </source>
</evidence>
<dbReference type="GO" id="GO:0003714">
    <property type="term" value="F:transcription corepressor activity"/>
    <property type="evidence" value="ECO:0007669"/>
    <property type="project" value="InterPro"/>
</dbReference>
<accession>W3WWU4</accession>
<gene>
    <name evidence="7" type="ORF">PFICI_11215</name>
</gene>
<keyword evidence="8" id="KW-1185">Reference proteome</keyword>
<dbReference type="InterPro" id="IPR015943">
    <property type="entry name" value="WD40/YVTN_repeat-like_dom_sf"/>
</dbReference>
<dbReference type="RefSeq" id="XP_007837987.1">
    <property type="nucleotide sequence ID" value="XM_007839796.1"/>
</dbReference>
<evidence type="ECO:0000256" key="2">
    <source>
        <dbReference type="ARBA" id="ARBA00022574"/>
    </source>
</evidence>
<dbReference type="AlphaFoldDB" id="W3WWU4"/>
<feature type="compositionally biased region" description="Acidic residues" evidence="6">
    <location>
        <begin position="149"/>
        <end position="163"/>
    </location>
</feature>
<dbReference type="KEGG" id="pfy:PFICI_11215"/>
<dbReference type="PANTHER" id="PTHR22846">
    <property type="entry name" value="WD40 REPEAT PROTEIN"/>
    <property type="match status" value="1"/>
</dbReference>
<dbReference type="PROSITE" id="PS50896">
    <property type="entry name" value="LISH"/>
    <property type="match status" value="1"/>
</dbReference>
<feature type="region of interest" description="Disordered" evidence="6">
    <location>
        <begin position="123"/>
        <end position="235"/>
    </location>
</feature>
<dbReference type="InterPro" id="IPR036322">
    <property type="entry name" value="WD40_repeat_dom_sf"/>
</dbReference>
<dbReference type="Proteomes" id="UP000030651">
    <property type="component" value="Unassembled WGS sequence"/>
</dbReference>
<keyword evidence="2 5" id="KW-0853">WD repeat</keyword>
<dbReference type="GeneID" id="19276228"/>
<comment type="subcellular location">
    <subcellularLocation>
        <location evidence="1">Nucleus</location>
    </subcellularLocation>
</comment>
<evidence type="ECO:0000256" key="5">
    <source>
        <dbReference type="PROSITE-ProRule" id="PRU00221"/>
    </source>
</evidence>
<evidence type="ECO:0000256" key="3">
    <source>
        <dbReference type="ARBA" id="ARBA00022737"/>
    </source>
</evidence>
<dbReference type="EMBL" id="KI912116">
    <property type="protein sequence ID" value="ETS77341.1"/>
    <property type="molecule type" value="Genomic_DNA"/>
</dbReference>
<organism evidence="7 8">
    <name type="scientific">Pestalotiopsis fici (strain W106-1 / CGMCC3.15140)</name>
    <dbReference type="NCBI Taxonomy" id="1229662"/>
    <lineage>
        <taxon>Eukaryota</taxon>
        <taxon>Fungi</taxon>
        <taxon>Dikarya</taxon>
        <taxon>Ascomycota</taxon>
        <taxon>Pezizomycotina</taxon>
        <taxon>Sordariomycetes</taxon>
        <taxon>Xylariomycetidae</taxon>
        <taxon>Amphisphaeriales</taxon>
        <taxon>Sporocadaceae</taxon>
        <taxon>Pestalotiopsis</taxon>
    </lineage>
</organism>
<name>W3WWU4_PESFW</name>
<dbReference type="OrthoDB" id="1367865at2759"/>
<dbReference type="OMA" id="VNFLIWR"/>
<dbReference type="InterPro" id="IPR006594">
    <property type="entry name" value="LisH"/>
</dbReference>
<dbReference type="eggNOG" id="KOG0273">
    <property type="taxonomic scope" value="Eukaryota"/>
</dbReference>
<dbReference type="GO" id="GO:0034967">
    <property type="term" value="C:Set3 complex"/>
    <property type="evidence" value="ECO:0007669"/>
    <property type="project" value="TreeGrafter"/>
</dbReference>
<dbReference type="InParanoid" id="W3WWU4"/>
<dbReference type="STRING" id="1229662.W3WWU4"/>
<evidence type="ECO:0008006" key="9">
    <source>
        <dbReference type="Google" id="ProtNLM"/>
    </source>
</evidence>
<dbReference type="Gene3D" id="1.20.960.30">
    <property type="match status" value="1"/>
</dbReference>
<evidence type="ECO:0000256" key="6">
    <source>
        <dbReference type="SAM" id="MobiDB-lite"/>
    </source>
</evidence>
<proteinExistence type="predicted"/>
<dbReference type="FunCoup" id="W3WWU4">
    <property type="interactions" value="585"/>
</dbReference>
<evidence type="ECO:0000256" key="1">
    <source>
        <dbReference type="ARBA" id="ARBA00004123"/>
    </source>
</evidence>
<dbReference type="PROSITE" id="PS50082">
    <property type="entry name" value="WD_REPEATS_2"/>
    <property type="match status" value="1"/>
</dbReference>
<evidence type="ECO:0000313" key="8">
    <source>
        <dbReference type="Proteomes" id="UP000030651"/>
    </source>
</evidence>
<dbReference type="HOGENOM" id="CLU_018409_0_0_1"/>
<dbReference type="InterPro" id="IPR045183">
    <property type="entry name" value="Ebi-like"/>
</dbReference>
<keyword evidence="4" id="KW-0539">Nucleus</keyword>
<dbReference type="PROSITE" id="PS00678">
    <property type="entry name" value="WD_REPEATS_1"/>
    <property type="match status" value="1"/>
</dbReference>
<dbReference type="Gene3D" id="2.130.10.10">
    <property type="entry name" value="YVTN repeat-like/Quinoprotein amine dehydrogenase"/>
    <property type="match status" value="1"/>
</dbReference>
<dbReference type="SMART" id="SM00320">
    <property type="entry name" value="WD40"/>
    <property type="match status" value="6"/>
</dbReference>
<dbReference type="SUPFAM" id="SSF50978">
    <property type="entry name" value="WD40 repeat-like"/>
    <property type="match status" value="1"/>
</dbReference>
<protein>
    <recommendedName>
        <fullName evidence="9">LisH domain-containing protein</fullName>
    </recommendedName>
</protein>